<dbReference type="PROSITE" id="PS51352">
    <property type="entry name" value="THIOREDOXIN_2"/>
    <property type="match status" value="1"/>
</dbReference>
<sequence length="160" mass="16664">MTIQTGDQLPQTSFVKAGESGPEQVDSADFFKGRKVALFSVPGAFTPTCSARHLPGFIDKAEELKAKGVDEIACTAVNDAFVMGAWGKSAGAEGKVTMLADGNGAFAKAVGLEMDGSKFGLGTRGQRFSMIIDDGVVTALNVEAPGDFNVSSAEHMLTQL</sequence>
<feature type="active site" description="Cysteine sulfenic acid (-SOH) intermediate" evidence="5">
    <location>
        <position position="49"/>
    </location>
</feature>
<keyword evidence="3 6" id="KW-0560">Oxidoreductase</keyword>
<feature type="compositionally biased region" description="Polar residues" evidence="7">
    <location>
        <begin position="1"/>
        <end position="14"/>
    </location>
</feature>
<protein>
    <recommendedName>
        <fullName evidence="6">Glutathione-dependent peroxiredoxin</fullName>
        <ecNumber evidence="6">1.11.1.27</ecNumber>
    </recommendedName>
</protein>
<evidence type="ECO:0000313" key="10">
    <source>
        <dbReference type="Proteomes" id="UP000249066"/>
    </source>
</evidence>
<evidence type="ECO:0000259" key="8">
    <source>
        <dbReference type="PROSITE" id="PS51352"/>
    </source>
</evidence>
<comment type="caution">
    <text evidence="9">The sequence shown here is derived from an EMBL/GenBank/DDBJ whole genome shotgun (WGS) entry which is preliminary data.</text>
</comment>
<dbReference type="EMBL" id="QFNN01000148">
    <property type="protein sequence ID" value="PZO87130.1"/>
    <property type="molecule type" value="Genomic_DNA"/>
</dbReference>
<evidence type="ECO:0000256" key="6">
    <source>
        <dbReference type="RuleBase" id="RU366011"/>
    </source>
</evidence>
<dbReference type="CDD" id="cd03013">
    <property type="entry name" value="PRX5_like"/>
    <property type="match status" value="1"/>
</dbReference>
<keyword evidence="2 6" id="KW-0049">Antioxidant</keyword>
<comment type="function">
    <text evidence="6">Thiol-specific peroxidase that catalyzes the reduction of hydrogen peroxide and organic hydroperoxides to water and alcohols, respectively. Plays a role in cell protection against oxidative stress by detoxifying peroxides.</text>
</comment>
<dbReference type="Proteomes" id="UP000249066">
    <property type="component" value="Unassembled WGS sequence"/>
</dbReference>
<keyword evidence="4 6" id="KW-0676">Redox-active center</keyword>
<dbReference type="Gene3D" id="3.40.30.10">
    <property type="entry name" value="Glutaredoxin"/>
    <property type="match status" value="1"/>
</dbReference>
<gene>
    <name evidence="9" type="ORF">DI623_15330</name>
</gene>
<dbReference type="AlphaFoldDB" id="A0A2W4ZXU0"/>
<reference evidence="9 10" key="1">
    <citation type="submission" date="2017-08" db="EMBL/GenBank/DDBJ databases">
        <title>Infants hospitalized years apart are colonized by the same room-sourced microbial strains.</title>
        <authorList>
            <person name="Brooks B."/>
            <person name="Olm M.R."/>
            <person name="Firek B.A."/>
            <person name="Baker R."/>
            <person name="Thomas B.C."/>
            <person name="Morowitz M.J."/>
            <person name="Banfield J.F."/>
        </authorList>
    </citation>
    <scope>NUCLEOTIDE SEQUENCE [LARGE SCALE GENOMIC DNA]</scope>
    <source>
        <strain evidence="9">S2_018_000_R2_101</strain>
    </source>
</reference>
<evidence type="ECO:0000256" key="3">
    <source>
        <dbReference type="ARBA" id="ARBA00023002"/>
    </source>
</evidence>
<evidence type="ECO:0000313" key="9">
    <source>
        <dbReference type="EMBL" id="PZO87130.1"/>
    </source>
</evidence>
<dbReference type="FunFam" id="3.40.30.10:FF:000020">
    <property type="entry name" value="Peroxiredoxin"/>
    <property type="match status" value="1"/>
</dbReference>
<dbReference type="SUPFAM" id="SSF52833">
    <property type="entry name" value="Thioredoxin-like"/>
    <property type="match status" value="1"/>
</dbReference>
<dbReference type="EC" id="1.11.1.27" evidence="6"/>
<proteinExistence type="inferred from homology"/>
<accession>A0A2W4ZXU0</accession>
<dbReference type="GO" id="GO:0045454">
    <property type="term" value="P:cell redox homeostasis"/>
    <property type="evidence" value="ECO:0007669"/>
    <property type="project" value="TreeGrafter"/>
</dbReference>
<dbReference type="Pfam" id="PF08534">
    <property type="entry name" value="Redoxin"/>
    <property type="match status" value="1"/>
</dbReference>
<dbReference type="GO" id="GO:0034599">
    <property type="term" value="P:cellular response to oxidative stress"/>
    <property type="evidence" value="ECO:0007669"/>
    <property type="project" value="InterPro"/>
</dbReference>
<organism evidence="9 10">
    <name type="scientific">Sphingomonas sanxanigenens</name>
    <dbReference type="NCBI Taxonomy" id="397260"/>
    <lineage>
        <taxon>Bacteria</taxon>
        <taxon>Pseudomonadati</taxon>
        <taxon>Pseudomonadota</taxon>
        <taxon>Alphaproteobacteria</taxon>
        <taxon>Sphingomonadales</taxon>
        <taxon>Sphingomonadaceae</taxon>
        <taxon>Sphingomonas</taxon>
    </lineage>
</organism>
<name>A0A2W4ZXU0_9SPHN</name>
<feature type="domain" description="Thioredoxin" evidence="8">
    <location>
        <begin position="3"/>
        <end position="160"/>
    </location>
</feature>
<evidence type="ECO:0000256" key="7">
    <source>
        <dbReference type="SAM" id="MobiDB-lite"/>
    </source>
</evidence>
<keyword evidence="1 6" id="KW-0575">Peroxidase</keyword>
<dbReference type="InterPro" id="IPR013740">
    <property type="entry name" value="Redoxin"/>
</dbReference>
<comment type="similarity">
    <text evidence="6">Belongs to the peroxiredoxin family. Prx5 subfamily.</text>
</comment>
<comment type="catalytic activity">
    <reaction evidence="6">
        <text>a hydroperoxide + 2 glutathione = an alcohol + glutathione disulfide + H2O</text>
        <dbReference type="Rhea" id="RHEA:62632"/>
        <dbReference type="ChEBI" id="CHEBI:15377"/>
        <dbReference type="ChEBI" id="CHEBI:30879"/>
        <dbReference type="ChEBI" id="CHEBI:35924"/>
        <dbReference type="ChEBI" id="CHEBI:57925"/>
        <dbReference type="ChEBI" id="CHEBI:58297"/>
        <dbReference type="EC" id="1.11.1.27"/>
    </reaction>
</comment>
<feature type="region of interest" description="Disordered" evidence="7">
    <location>
        <begin position="1"/>
        <end position="22"/>
    </location>
</feature>
<dbReference type="GO" id="GO:0042744">
    <property type="term" value="P:hydrogen peroxide catabolic process"/>
    <property type="evidence" value="ECO:0007669"/>
    <property type="project" value="TreeGrafter"/>
</dbReference>
<dbReference type="PANTHER" id="PTHR10430:SF16">
    <property type="entry name" value="PEROXIREDOXIN-5, MITOCHONDRIAL"/>
    <property type="match status" value="1"/>
</dbReference>
<dbReference type="PANTHER" id="PTHR10430">
    <property type="entry name" value="PEROXIREDOXIN"/>
    <property type="match status" value="1"/>
</dbReference>
<dbReference type="InterPro" id="IPR037944">
    <property type="entry name" value="PRX5-like"/>
</dbReference>
<dbReference type="InterPro" id="IPR013766">
    <property type="entry name" value="Thioredoxin_domain"/>
</dbReference>
<dbReference type="GO" id="GO:0005737">
    <property type="term" value="C:cytoplasm"/>
    <property type="evidence" value="ECO:0007669"/>
    <property type="project" value="TreeGrafter"/>
</dbReference>
<dbReference type="GO" id="GO:0008379">
    <property type="term" value="F:thioredoxin peroxidase activity"/>
    <property type="evidence" value="ECO:0007669"/>
    <property type="project" value="InterPro"/>
</dbReference>
<evidence type="ECO:0000256" key="4">
    <source>
        <dbReference type="ARBA" id="ARBA00023284"/>
    </source>
</evidence>
<evidence type="ECO:0000256" key="1">
    <source>
        <dbReference type="ARBA" id="ARBA00022559"/>
    </source>
</evidence>
<dbReference type="InterPro" id="IPR036249">
    <property type="entry name" value="Thioredoxin-like_sf"/>
</dbReference>
<evidence type="ECO:0000256" key="2">
    <source>
        <dbReference type="ARBA" id="ARBA00022862"/>
    </source>
</evidence>
<evidence type="ECO:0000256" key="5">
    <source>
        <dbReference type="PIRSR" id="PIRSR637944-1"/>
    </source>
</evidence>